<dbReference type="GeneID" id="8769660"/>
<feature type="compositionally biased region" description="Basic and acidic residues" evidence="2">
    <location>
        <begin position="1"/>
        <end position="10"/>
    </location>
</feature>
<dbReference type="RefSeq" id="WP_012954851.1">
    <property type="nucleotide sequence ID" value="NC_013790.1"/>
</dbReference>
<dbReference type="EMBL" id="CP001719">
    <property type="protein sequence ID" value="ADC45895.1"/>
    <property type="molecule type" value="Genomic_DNA"/>
</dbReference>
<keyword evidence="4" id="KW-1185">Reference proteome</keyword>
<sequence>MSQEENKMIDEVEMSSVEEIGRDSVEEIKIGSQDEIGMNSVEEMDLDSADEIDMDDVEEMEMKIENYENRIKLQDILIESLGERCEGEKERNKQLHDRIIQLNEELKKKQELEMVSDINYWRGIEKAHIELHDKYYKRIIQLEKQNFLLEVENDELKDELERIKNV</sequence>
<dbReference type="Proteomes" id="UP000008680">
    <property type="component" value="Chromosome"/>
</dbReference>
<feature type="coiled-coil region" evidence="1">
    <location>
        <begin position="57"/>
        <end position="112"/>
    </location>
</feature>
<feature type="region of interest" description="Disordered" evidence="2">
    <location>
        <begin position="1"/>
        <end position="25"/>
    </location>
</feature>
<feature type="coiled-coil region" evidence="1">
    <location>
        <begin position="139"/>
        <end position="166"/>
    </location>
</feature>
<reference evidence="3 4" key="1">
    <citation type="journal article" date="2010" name="PLoS ONE">
        <title>The genome sequence of the rumen methanogen Methanobrevibacter ruminantium reveals new possibilities for controlling ruminant methane emissions.</title>
        <authorList>
            <person name="Leahy S.C."/>
            <person name="Kelly W.J."/>
            <person name="Altermann E."/>
            <person name="Ronimus R.S."/>
            <person name="Yeoman C.J."/>
            <person name="Pacheco D.M."/>
            <person name="Li D."/>
            <person name="Kong Z."/>
            <person name="McTavish S."/>
            <person name="Sang C."/>
            <person name="Lambie S.C."/>
            <person name="Janssen P.H."/>
            <person name="Dey D."/>
            <person name="Attwood G.T."/>
        </authorList>
    </citation>
    <scope>NUCLEOTIDE SEQUENCE [LARGE SCALE GENOMIC DNA]</scope>
    <source>
        <strain evidence="4">ATCC 35063 / DSM 1093 / JCM 13430 / OCM 146 / M1</strain>
    </source>
</reference>
<keyword evidence="1" id="KW-0175">Coiled coil</keyword>
<evidence type="ECO:0000256" key="2">
    <source>
        <dbReference type="SAM" id="MobiDB-lite"/>
    </source>
</evidence>
<proteinExistence type="predicted"/>
<evidence type="ECO:0000256" key="1">
    <source>
        <dbReference type="SAM" id="Coils"/>
    </source>
</evidence>
<dbReference type="HOGENOM" id="CLU_1599035_0_0_2"/>
<evidence type="ECO:0000313" key="3">
    <source>
        <dbReference type="EMBL" id="ADC45895.1"/>
    </source>
</evidence>
<name>D3E4J9_METRM</name>
<organism evidence="3 4">
    <name type="scientific">Methanobrevibacter ruminantium (strain ATCC 35063 / DSM 1093 / JCM 13430 / OCM 146 / M1)</name>
    <name type="common">Methanobacterium ruminantium</name>
    <dbReference type="NCBI Taxonomy" id="634498"/>
    <lineage>
        <taxon>Archaea</taxon>
        <taxon>Methanobacteriati</taxon>
        <taxon>Methanobacteriota</taxon>
        <taxon>Methanomada group</taxon>
        <taxon>Methanobacteria</taxon>
        <taxon>Methanobacteriales</taxon>
        <taxon>Methanobacteriaceae</taxon>
        <taxon>Methanobrevibacter</taxon>
    </lineage>
</organism>
<gene>
    <name evidence="3" type="ordered locus">mru_0043</name>
</gene>
<dbReference type="AlphaFoldDB" id="D3E4J9"/>
<evidence type="ECO:0000313" key="4">
    <source>
        <dbReference type="Proteomes" id="UP000008680"/>
    </source>
</evidence>
<protein>
    <submittedName>
        <fullName evidence="3">Uncharacterized protein</fullName>
    </submittedName>
</protein>
<accession>D3E4J9</accession>
<dbReference type="KEGG" id="mru:mru_0043"/>
<dbReference type="PATRIC" id="fig|634498.28.peg.44"/>